<keyword evidence="1" id="KW-0812">Transmembrane</keyword>
<gene>
    <name evidence="2" type="ORF">WCV66_21330</name>
</gene>
<proteinExistence type="predicted"/>
<evidence type="ECO:0000256" key="1">
    <source>
        <dbReference type="SAM" id="Phobius"/>
    </source>
</evidence>
<keyword evidence="1" id="KW-1133">Transmembrane helix</keyword>
<name>A0ABZ2MRB0_9BACI</name>
<feature type="transmembrane region" description="Helical" evidence="1">
    <location>
        <begin position="31"/>
        <end position="53"/>
    </location>
</feature>
<reference evidence="2 3" key="1">
    <citation type="submission" date="2024-02" db="EMBL/GenBank/DDBJ databases">
        <title>Seven novel Bacillus-like species.</title>
        <authorList>
            <person name="Liu G."/>
        </authorList>
    </citation>
    <scope>NUCLEOTIDE SEQUENCE [LARGE SCALE GENOMIC DNA]</scope>
    <source>
        <strain evidence="2 3">FJAT-53654</strain>
    </source>
</reference>
<protein>
    <recommendedName>
        <fullName evidence="4">DUF3329 domain-containing protein</fullName>
    </recommendedName>
</protein>
<organism evidence="2 3">
    <name type="scientific">Metabacillus rhizosphaerae</name>
    <dbReference type="NCBI Taxonomy" id="3117747"/>
    <lineage>
        <taxon>Bacteria</taxon>
        <taxon>Bacillati</taxon>
        <taxon>Bacillota</taxon>
        <taxon>Bacilli</taxon>
        <taxon>Bacillales</taxon>
        <taxon>Bacillaceae</taxon>
        <taxon>Metabacillus</taxon>
    </lineage>
</organism>
<evidence type="ECO:0000313" key="3">
    <source>
        <dbReference type="Proteomes" id="UP001368328"/>
    </source>
</evidence>
<dbReference type="RefSeq" id="WP_338786772.1">
    <property type="nucleotide sequence ID" value="NZ_CP147403.1"/>
</dbReference>
<dbReference type="Proteomes" id="UP001368328">
    <property type="component" value="Chromosome"/>
</dbReference>
<accession>A0ABZ2MRB0</accession>
<evidence type="ECO:0000313" key="2">
    <source>
        <dbReference type="EMBL" id="WXB87740.1"/>
    </source>
</evidence>
<keyword evidence="3" id="KW-1185">Reference proteome</keyword>
<sequence length="72" mass="8227">MLQWVKRYLVPILCIIGVFSPIIGMSLIDTFYYSTVFGWIFGFCCFVISYIIVSKRPDDEEETTSTPSATES</sequence>
<keyword evidence="1" id="KW-0472">Membrane</keyword>
<dbReference type="EMBL" id="CP147403">
    <property type="protein sequence ID" value="WXB87740.1"/>
    <property type="molecule type" value="Genomic_DNA"/>
</dbReference>
<feature type="transmembrane region" description="Helical" evidence="1">
    <location>
        <begin position="7"/>
        <end position="25"/>
    </location>
</feature>
<evidence type="ECO:0008006" key="4">
    <source>
        <dbReference type="Google" id="ProtNLM"/>
    </source>
</evidence>